<name>A0A1G6IJJ5_9BACI</name>
<feature type="transmembrane region" description="Helical" evidence="1">
    <location>
        <begin position="32"/>
        <end position="54"/>
    </location>
</feature>
<keyword evidence="3" id="KW-1185">Reference proteome</keyword>
<keyword evidence="1" id="KW-0472">Membrane</keyword>
<reference evidence="3" key="1">
    <citation type="submission" date="2016-09" db="EMBL/GenBank/DDBJ databases">
        <authorList>
            <person name="Varghese N."/>
            <person name="Submissions S."/>
        </authorList>
    </citation>
    <scope>NUCLEOTIDE SEQUENCE [LARGE SCALE GENOMIC DNA]</scope>
    <source>
        <strain evidence="3">25nlg</strain>
    </source>
</reference>
<dbReference type="RefSeq" id="WP_090775447.1">
    <property type="nucleotide sequence ID" value="NZ_FMYM01000005.1"/>
</dbReference>
<dbReference type="EMBL" id="FMYM01000005">
    <property type="protein sequence ID" value="SDC06634.1"/>
    <property type="molecule type" value="Genomic_DNA"/>
</dbReference>
<protein>
    <submittedName>
        <fullName evidence="2">Uncharacterized protein</fullName>
    </submittedName>
</protein>
<sequence length="159" mass="18141">MSKKKLYILIAVVVFLLLGWFSGFLKALTWHLWLAYGVYYGIVTGIIVIAFTLWLTRKMWVWLPIAIIILLSIGGCYMQEDTDMKRAEEVAKSFLEENYMGVESIKVTNKGRNPMGHISVGGYVNDAPEMNFGVTINDEFEVSGVTESKVFLEWNKEDE</sequence>
<dbReference type="Gene3D" id="3.10.450.130">
    <property type="entry name" value="folded 79 residue fragment of lin0334 like domains"/>
    <property type="match status" value="1"/>
</dbReference>
<organism evidence="2 3">
    <name type="scientific">Shouchella lonarensis</name>
    <dbReference type="NCBI Taxonomy" id="1464122"/>
    <lineage>
        <taxon>Bacteria</taxon>
        <taxon>Bacillati</taxon>
        <taxon>Bacillota</taxon>
        <taxon>Bacilli</taxon>
        <taxon>Bacillales</taxon>
        <taxon>Bacillaceae</taxon>
        <taxon>Shouchella</taxon>
    </lineage>
</organism>
<feature type="transmembrane region" description="Helical" evidence="1">
    <location>
        <begin position="6"/>
        <end position="25"/>
    </location>
</feature>
<gene>
    <name evidence="2" type="ORF">SAMN05421737_10585</name>
</gene>
<dbReference type="Pfam" id="PF07252">
    <property type="entry name" value="DUF1433"/>
    <property type="match status" value="1"/>
</dbReference>
<evidence type="ECO:0000313" key="3">
    <source>
        <dbReference type="Proteomes" id="UP000242662"/>
    </source>
</evidence>
<feature type="transmembrane region" description="Helical" evidence="1">
    <location>
        <begin position="60"/>
        <end position="78"/>
    </location>
</feature>
<accession>A0A1G6IJJ5</accession>
<evidence type="ECO:0000256" key="1">
    <source>
        <dbReference type="SAM" id="Phobius"/>
    </source>
</evidence>
<dbReference type="OrthoDB" id="2935340at2"/>
<dbReference type="AlphaFoldDB" id="A0A1G6IJJ5"/>
<dbReference type="STRING" id="1464122.SAMN05421737_10585"/>
<keyword evidence="1" id="KW-1133">Transmembrane helix</keyword>
<evidence type="ECO:0000313" key="2">
    <source>
        <dbReference type="EMBL" id="SDC06634.1"/>
    </source>
</evidence>
<dbReference type="InterPro" id="IPR009881">
    <property type="entry name" value="DUF1433"/>
</dbReference>
<keyword evidence="1" id="KW-0812">Transmembrane</keyword>
<proteinExistence type="predicted"/>
<dbReference type="Proteomes" id="UP000242662">
    <property type="component" value="Unassembled WGS sequence"/>
</dbReference>